<dbReference type="Proteomes" id="UP000807469">
    <property type="component" value="Unassembled WGS sequence"/>
</dbReference>
<evidence type="ECO:0000256" key="1">
    <source>
        <dbReference type="SAM" id="MobiDB-lite"/>
    </source>
</evidence>
<accession>A0A9P6D7F6</accession>
<evidence type="ECO:0000259" key="3">
    <source>
        <dbReference type="Pfam" id="PF20153"/>
    </source>
</evidence>
<dbReference type="OrthoDB" id="2972837at2759"/>
<feature type="domain" description="DUF6535" evidence="3">
    <location>
        <begin position="37"/>
        <end position="214"/>
    </location>
</feature>
<dbReference type="InterPro" id="IPR045338">
    <property type="entry name" value="DUF6535"/>
</dbReference>
<dbReference type="EMBL" id="MU155134">
    <property type="protein sequence ID" value="KAF9485633.1"/>
    <property type="molecule type" value="Genomic_DNA"/>
</dbReference>
<feature type="region of interest" description="Disordered" evidence="1">
    <location>
        <begin position="1"/>
        <end position="27"/>
    </location>
</feature>
<reference evidence="4" key="1">
    <citation type="submission" date="2020-11" db="EMBL/GenBank/DDBJ databases">
        <authorList>
            <consortium name="DOE Joint Genome Institute"/>
            <person name="Ahrendt S."/>
            <person name="Riley R."/>
            <person name="Andreopoulos W."/>
            <person name="Labutti K."/>
            <person name="Pangilinan J."/>
            <person name="Ruiz-Duenas F.J."/>
            <person name="Barrasa J.M."/>
            <person name="Sanchez-Garcia M."/>
            <person name="Camarero S."/>
            <person name="Miyauchi S."/>
            <person name="Serrano A."/>
            <person name="Linde D."/>
            <person name="Babiker R."/>
            <person name="Drula E."/>
            <person name="Ayuso-Fernandez I."/>
            <person name="Pacheco R."/>
            <person name="Padilla G."/>
            <person name="Ferreira P."/>
            <person name="Barriuso J."/>
            <person name="Kellner H."/>
            <person name="Castanera R."/>
            <person name="Alfaro M."/>
            <person name="Ramirez L."/>
            <person name="Pisabarro A.G."/>
            <person name="Kuo A."/>
            <person name="Tritt A."/>
            <person name="Lipzen A."/>
            <person name="He G."/>
            <person name="Yan M."/>
            <person name="Ng V."/>
            <person name="Cullen D."/>
            <person name="Martin F."/>
            <person name="Rosso M.-N."/>
            <person name="Henrissat B."/>
            <person name="Hibbett D."/>
            <person name="Martinez A.T."/>
            <person name="Grigoriev I.V."/>
        </authorList>
    </citation>
    <scope>NUCLEOTIDE SEQUENCE</scope>
    <source>
        <strain evidence="4">CIRM-BRFM 674</strain>
    </source>
</reference>
<evidence type="ECO:0000256" key="2">
    <source>
        <dbReference type="SAM" id="Phobius"/>
    </source>
</evidence>
<dbReference type="AlphaFoldDB" id="A0A9P6D7F6"/>
<sequence>MEPPQTSEEAEGVGPARPWKSTDEYKYPVPKPQGDHWDIILERFLTKDKFQCEAWKDEVQNLLLFAGLFSAVVTAFAVESYKTLQPDPNADLTLLLARIAAGVDTLTNKSEIVSSAQNPGSFSPTTTSIHINIFWFSSLILSLATVIVGIVSLQWLREHQRYTEPLTSKQALAVFHLRSAALKKWGISHIFTTLPLILQAAVVLFFIGLGEFLFVLSPAVAAPSLVLIGLPVMFLITTTVLPSAQLLFASFRLSPDSSIPTQCAYKSPQSWAFLHLCLIGIRIPRLFRRLLNYIPYSRRLFTDFDIIGGSFSKACRKFLGIIPLPLNVQVKFNHQSWVDFDVSWLSVRDMHYLSQKKALFKAVDDHIRPHYDLIQSLVTSAKEHAIHEQALFAAYHAMKELCDAVAAEDALDEKSERELISRVVVLQSGFPPFQSETFSRKALGLPGNVMRDEMMLTFLRLPGISDHSSDLEHPTGLHRMELFTRMLVYNRFREVGYERGQIRPTHPFLFEIQHAERTWDTLPYPEDMVEQQCLILEHIFAHAFNQSSSENITSGRYAMLTKYFSYIASIRIPDELEPNFLSVLSVISKCLNFSLQGQAYDKADFLFFCVRLYFENLARNSWFSDLMISGSYRIRRNFTNALETLLLYEDQLDKYEYWEMTRSWDPRSPTFHWTGGYAHPANPGRSIYEPIPETLLRFLPYERRRVYPQNFLSNEQPQDHFDEIKLFPEKIELYTTVNYVYALQGENISFAEPQDDTW</sequence>
<feature type="transmembrane region" description="Helical" evidence="2">
    <location>
        <begin position="193"/>
        <end position="216"/>
    </location>
</feature>
<keyword evidence="5" id="KW-1185">Reference proteome</keyword>
<evidence type="ECO:0000313" key="4">
    <source>
        <dbReference type="EMBL" id="KAF9485633.1"/>
    </source>
</evidence>
<proteinExistence type="predicted"/>
<protein>
    <recommendedName>
        <fullName evidence="3">DUF6535 domain-containing protein</fullName>
    </recommendedName>
</protein>
<keyword evidence="2" id="KW-0812">Transmembrane</keyword>
<keyword evidence="2" id="KW-1133">Transmembrane helix</keyword>
<comment type="caution">
    <text evidence="4">The sequence shown here is derived from an EMBL/GenBank/DDBJ whole genome shotgun (WGS) entry which is preliminary data.</text>
</comment>
<keyword evidence="2" id="KW-0472">Membrane</keyword>
<name>A0A9P6D7F6_9AGAR</name>
<gene>
    <name evidence="4" type="ORF">BDN70DRAFT_870931</name>
</gene>
<evidence type="ECO:0000313" key="5">
    <source>
        <dbReference type="Proteomes" id="UP000807469"/>
    </source>
</evidence>
<dbReference type="Pfam" id="PF20153">
    <property type="entry name" value="DUF6535"/>
    <property type="match status" value="1"/>
</dbReference>
<feature type="transmembrane region" description="Helical" evidence="2">
    <location>
        <begin position="133"/>
        <end position="156"/>
    </location>
</feature>
<organism evidence="4 5">
    <name type="scientific">Pholiota conissans</name>
    <dbReference type="NCBI Taxonomy" id="109636"/>
    <lineage>
        <taxon>Eukaryota</taxon>
        <taxon>Fungi</taxon>
        <taxon>Dikarya</taxon>
        <taxon>Basidiomycota</taxon>
        <taxon>Agaricomycotina</taxon>
        <taxon>Agaricomycetes</taxon>
        <taxon>Agaricomycetidae</taxon>
        <taxon>Agaricales</taxon>
        <taxon>Agaricineae</taxon>
        <taxon>Strophariaceae</taxon>
        <taxon>Pholiota</taxon>
    </lineage>
</organism>